<proteinExistence type="predicted"/>
<reference evidence="6" key="1">
    <citation type="submission" date="2014-05" db="EMBL/GenBank/DDBJ databases">
        <title>The transcriptome of the halophilic microalga Tetraselmis sp. GSL018 isolated from the Great Salt Lake, Utah.</title>
        <authorList>
            <person name="Jinkerson R.E."/>
            <person name="D'Adamo S."/>
            <person name="Posewitz M.C."/>
        </authorList>
    </citation>
    <scope>NUCLEOTIDE SEQUENCE</scope>
    <source>
        <strain evidence="6">GSL018</strain>
    </source>
</reference>
<evidence type="ECO:0000256" key="2">
    <source>
        <dbReference type="ARBA" id="ARBA00022692"/>
    </source>
</evidence>
<dbReference type="PANTHER" id="PTHR11785:SF512">
    <property type="entry name" value="SOBREMESA, ISOFORM B"/>
    <property type="match status" value="1"/>
</dbReference>
<evidence type="ECO:0000256" key="3">
    <source>
        <dbReference type="ARBA" id="ARBA00022989"/>
    </source>
</evidence>
<feature type="transmembrane region" description="Helical" evidence="5">
    <location>
        <begin position="144"/>
        <end position="171"/>
    </location>
</feature>
<feature type="transmembrane region" description="Helical" evidence="5">
    <location>
        <begin position="330"/>
        <end position="347"/>
    </location>
</feature>
<gene>
    <name evidence="6" type="primary">BAT1</name>
    <name evidence="6" type="ORF">TSPGSL018_8801</name>
</gene>
<feature type="transmembrane region" description="Helical" evidence="5">
    <location>
        <begin position="268"/>
        <end position="287"/>
    </location>
</feature>
<dbReference type="GO" id="GO:0016020">
    <property type="term" value="C:membrane"/>
    <property type="evidence" value="ECO:0007669"/>
    <property type="project" value="UniProtKB-SubCell"/>
</dbReference>
<name>A0A061SE91_9CHLO</name>
<dbReference type="InterPro" id="IPR002293">
    <property type="entry name" value="AA/rel_permease1"/>
</dbReference>
<keyword evidence="2 5" id="KW-0812">Transmembrane</keyword>
<organism evidence="6">
    <name type="scientific">Tetraselmis sp. GSL018</name>
    <dbReference type="NCBI Taxonomy" id="582737"/>
    <lineage>
        <taxon>Eukaryota</taxon>
        <taxon>Viridiplantae</taxon>
        <taxon>Chlorophyta</taxon>
        <taxon>core chlorophytes</taxon>
        <taxon>Chlorodendrophyceae</taxon>
        <taxon>Chlorodendrales</taxon>
        <taxon>Chlorodendraceae</taxon>
        <taxon>Tetraselmis</taxon>
    </lineage>
</organism>
<evidence type="ECO:0000256" key="4">
    <source>
        <dbReference type="ARBA" id="ARBA00023136"/>
    </source>
</evidence>
<comment type="subcellular location">
    <subcellularLocation>
        <location evidence="1">Membrane</location>
        <topology evidence="1">Multi-pass membrane protein</topology>
    </subcellularLocation>
</comment>
<feature type="transmembrane region" description="Helical" evidence="5">
    <location>
        <begin position="69"/>
        <end position="89"/>
    </location>
</feature>
<evidence type="ECO:0000256" key="5">
    <source>
        <dbReference type="SAM" id="Phobius"/>
    </source>
</evidence>
<dbReference type="EMBL" id="GBEZ01004137">
    <property type="protein sequence ID" value="JAC81056.1"/>
    <property type="molecule type" value="Transcribed_RNA"/>
</dbReference>
<evidence type="ECO:0000313" key="6">
    <source>
        <dbReference type="EMBL" id="JAC81056.1"/>
    </source>
</evidence>
<accession>A0A061SE91</accession>
<feature type="transmembrane region" description="Helical" evidence="5">
    <location>
        <begin position="241"/>
        <end position="262"/>
    </location>
</feature>
<dbReference type="Gene3D" id="1.20.1740.10">
    <property type="entry name" value="Amino acid/polyamine transporter I"/>
    <property type="match status" value="1"/>
</dbReference>
<keyword evidence="3 5" id="KW-1133">Transmembrane helix</keyword>
<dbReference type="Pfam" id="PF13520">
    <property type="entry name" value="AA_permease_2"/>
    <property type="match status" value="1"/>
</dbReference>
<dbReference type="PIRSF" id="PIRSF006060">
    <property type="entry name" value="AA_transporter"/>
    <property type="match status" value="1"/>
</dbReference>
<feature type="transmembrane region" description="Helical" evidence="5">
    <location>
        <begin position="109"/>
        <end position="132"/>
    </location>
</feature>
<feature type="transmembrane region" description="Helical" evidence="5">
    <location>
        <begin position="299"/>
        <end position="318"/>
    </location>
</feature>
<dbReference type="AlphaFoldDB" id="A0A061SE91"/>
<keyword evidence="4 5" id="KW-0472">Membrane</keyword>
<evidence type="ECO:0000256" key="1">
    <source>
        <dbReference type="ARBA" id="ARBA00004141"/>
    </source>
</evidence>
<feature type="transmembrane region" description="Helical" evidence="5">
    <location>
        <begin position="191"/>
        <end position="220"/>
    </location>
</feature>
<feature type="non-terminal residue" evidence="6">
    <location>
        <position position="363"/>
    </location>
</feature>
<dbReference type="PANTHER" id="PTHR11785">
    <property type="entry name" value="AMINO ACID TRANSPORTER"/>
    <property type="match status" value="1"/>
</dbReference>
<dbReference type="InterPro" id="IPR050598">
    <property type="entry name" value="AminoAcid_Transporter"/>
</dbReference>
<protein>
    <submittedName>
        <fullName evidence="6">Solute carrier family 7 (L-type amino acid transporter), member 9</fullName>
    </submittedName>
</protein>
<sequence>MFFVIRPGAQGLLTVTFARYVSAALWPEETISDGEWRVKLIAIAGLSSVAALNCVGVKETSIVQGSLTVSKLLLLLLLAAAAVSSLTSAEGRGDAAQNLGPGAFSGSDVAGLGPALVGALWAFDGWNGMAFLAEELHDPRSLPVIIVLSMLTVAGLYVAINLCYCAALPAEAILESTTIAVDMASSSLGPWAFYSAAVLVAMSALGAANGSIMCGSRLFFAAARDGELPRALAAVSPGGRTPYAAILANLAVSVGLLCLPGSSFDSLVAYFGAASWLWYGTTGASLVKLRRDRPNLRRVFRCPLACAALTVCVSAFLVGSSVWDARTRRASVWSLCLAVAPLFLHAAHLRIKRPTAPDAAAEP</sequence>
<dbReference type="GO" id="GO:0015179">
    <property type="term" value="F:L-amino acid transmembrane transporter activity"/>
    <property type="evidence" value="ECO:0007669"/>
    <property type="project" value="TreeGrafter"/>
</dbReference>